<feature type="transmembrane region" description="Helical" evidence="2">
    <location>
        <begin position="21"/>
        <end position="38"/>
    </location>
</feature>
<feature type="transmembrane region" description="Helical" evidence="2">
    <location>
        <begin position="44"/>
        <end position="68"/>
    </location>
</feature>
<evidence type="ECO:0000256" key="1">
    <source>
        <dbReference type="ARBA" id="ARBA00007362"/>
    </source>
</evidence>
<keyword evidence="2" id="KW-0812">Transmembrane</keyword>
<dbReference type="Pfam" id="PF00892">
    <property type="entry name" value="EamA"/>
    <property type="match status" value="2"/>
</dbReference>
<dbReference type="InterPro" id="IPR037185">
    <property type="entry name" value="EmrE-like"/>
</dbReference>
<keyword evidence="2" id="KW-1133">Transmembrane helix</keyword>
<protein>
    <submittedName>
        <fullName evidence="4">EamA family transporter</fullName>
    </submittedName>
</protein>
<feature type="transmembrane region" description="Helical" evidence="2">
    <location>
        <begin position="80"/>
        <end position="103"/>
    </location>
</feature>
<sequence length="323" mass="32541">MTAVTHDAPVASAPRHTTSGLGLALVSAVAFGLSGALARPLLDAGWSASAVVLVRIGLGAVAVVPFGLASLRGRWRLLRANLPTVLLYGVLAVAGAQYCYFSAVRTMDVGPALLIEYTAPVAVVGWLWLRRGHRPSALTVVGAAVAAVGLLLVLDLFSGADVDLTGALWALGAMVGAASYFLISADDSTGVPPLALASGGLVVGGAALGLLALVGALPMRASTVSVTYADHDVAWWVPLVLLGLVTAALSYVSGIAASRLLGARLASFVALSEVVAAVLWAWALLAQLPGLVQLLGGALILAGVVAVRAGEPMPADAGEPELL</sequence>
<dbReference type="PANTHER" id="PTHR22911:SF79">
    <property type="entry name" value="MOBA-LIKE NTP TRANSFERASE DOMAIN-CONTAINING PROTEIN"/>
    <property type="match status" value="1"/>
</dbReference>
<feature type="domain" description="EamA" evidence="3">
    <location>
        <begin position="19"/>
        <end position="154"/>
    </location>
</feature>
<keyword evidence="5" id="KW-1185">Reference proteome</keyword>
<reference evidence="5" key="1">
    <citation type="journal article" date="2019" name="Int. J. Syst. Evol. Microbiol.">
        <title>The Global Catalogue of Microorganisms (GCM) 10K type strain sequencing project: providing services to taxonomists for standard genome sequencing and annotation.</title>
        <authorList>
            <consortium name="The Broad Institute Genomics Platform"/>
            <consortium name="The Broad Institute Genome Sequencing Center for Infectious Disease"/>
            <person name="Wu L."/>
            <person name="Ma J."/>
        </authorList>
    </citation>
    <scope>NUCLEOTIDE SEQUENCE [LARGE SCALE GENOMIC DNA]</scope>
    <source>
        <strain evidence="5">JCM 16953</strain>
    </source>
</reference>
<feature type="transmembrane region" description="Helical" evidence="2">
    <location>
        <begin position="291"/>
        <end position="310"/>
    </location>
</feature>
<keyword evidence="2" id="KW-0472">Membrane</keyword>
<proteinExistence type="inferred from homology"/>
<comment type="caution">
    <text evidence="4">The sequence shown here is derived from an EMBL/GenBank/DDBJ whole genome shotgun (WGS) entry which is preliminary data.</text>
</comment>
<feature type="transmembrane region" description="Helical" evidence="2">
    <location>
        <begin position="136"/>
        <end position="154"/>
    </location>
</feature>
<organism evidence="4 5">
    <name type="scientific">Nocardioides panacisoli</name>
    <dbReference type="NCBI Taxonomy" id="627624"/>
    <lineage>
        <taxon>Bacteria</taxon>
        <taxon>Bacillati</taxon>
        <taxon>Actinomycetota</taxon>
        <taxon>Actinomycetes</taxon>
        <taxon>Propionibacteriales</taxon>
        <taxon>Nocardioidaceae</taxon>
        <taxon>Nocardioides</taxon>
    </lineage>
</organism>
<feature type="domain" description="EamA" evidence="3">
    <location>
        <begin position="165"/>
        <end position="307"/>
    </location>
</feature>
<evidence type="ECO:0000313" key="5">
    <source>
        <dbReference type="Proteomes" id="UP001501821"/>
    </source>
</evidence>
<dbReference type="Proteomes" id="UP001501821">
    <property type="component" value="Unassembled WGS sequence"/>
</dbReference>
<dbReference type="InterPro" id="IPR000620">
    <property type="entry name" value="EamA_dom"/>
</dbReference>
<dbReference type="EMBL" id="BAABAH010000010">
    <property type="protein sequence ID" value="GAA3824673.1"/>
    <property type="molecule type" value="Genomic_DNA"/>
</dbReference>
<evidence type="ECO:0000259" key="3">
    <source>
        <dbReference type="Pfam" id="PF00892"/>
    </source>
</evidence>
<gene>
    <name evidence="4" type="ORF">GCM10022242_27520</name>
</gene>
<feature type="transmembrane region" description="Helical" evidence="2">
    <location>
        <begin position="166"/>
        <end position="183"/>
    </location>
</feature>
<dbReference type="PANTHER" id="PTHR22911">
    <property type="entry name" value="ACYL-MALONYL CONDENSING ENZYME-RELATED"/>
    <property type="match status" value="1"/>
</dbReference>
<accession>A0ABP7IRN4</accession>
<evidence type="ECO:0000313" key="4">
    <source>
        <dbReference type="EMBL" id="GAA3824673.1"/>
    </source>
</evidence>
<feature type="transmembrane region" description="Helical" evidence="2">
    <location>
        <begin position="109"/>
        <end position="129"/>
    </location>
</feature>
<feature type="transmembrane region" description="Helical" evidence="2">
    <location>
        <begin position="195"/>
        <end position="221"/>
    </location>
</feature>
<feature type="transmembrane region" description="Helical" evidence="2">
    <location>
        <begin position="233"/>
        <end position="253"/>
    </location>
</feature>
<feature type="transmembrane region" description="Helical" evidence="2">
    <location>
        <begin position="265"/>
        <end position="285"/>
    </location>
</feature>
<dbReference type="RefSeq" id="WP_344776372.1">
    <property type="nucleotide sequence ID" value="NZ_BAABAH010000010.1"/>
</dbReference>
<dbReference type="SUPFAM" id="SSF103481">
    <property type="entry name" value="Multidrug resistance efflux transporter EmrE"/>
    <property type="match status" value="2"/>
</dbReference>
<evidence type="ECO:0000256" key="2">
    <source>
        <dbReference type="SAM" id="Phobius"/>
    </source>
</evidence>
<name>A0ABP7IRN4_9ACTN</name>
<comment type="similarity">
    <text evidence="1">Belongs to the EamA transporter family.</text>
</comment>